<accession>A0A4R5VE00</accession>
<evidence type="ECO:0000313" key="3">
    <source>
        <dbReference type="Proteomes" id="UP000295438"/>
    </source>
</evidence>
<name>A0A4R5VE00_9BACT</name>
<gene>
    <name evidence="2" type="ORF">E1898_01260</name>
</gene>
<organism evidence="2 3">
    <name type="scientific">Algoriphagus formosus</name>
    <dbReference type="NCBI Taxonomy" id="2007308"/>
    <lineage>
        <taxon>Bacteria</taxon>
        <taxon>Pseudomonadati</taxon>
        <taxon>Bacteroidota</taxon>
        <taxon>Cytophagia</taxon>
        <taxon>Cytophagales</taxon>
        <taxon>Cyclobacteriaceae</taxon>
        <taxon>Algoriphagus</taxon>
    </lineage>
</organism>
<dbReference type="SUPFAM" id="SSF53474">
    <property type="entry name" value="alpha/beta-Hydrolases"/>
    <property type="match status" value="1"/>
</dbReference>
<dbReference type="InterPro" id="IPR000073">
    <property type="entry name" value="AB_hydrolase_1"/>
</dbReference>
<proteinExistence type="predicted"/>
<dbReference type="RefSeq" id="WP_133389521.1">
    <property type="nucleotide sequence ID" value="NZ_SMUW01000020.1"/>
</dbReference>
<dbReference type="EMBL" id="SMUW01000020">
    <property type="protein sequence ID" value="TDK50375.1"/>
    <property type="molecule type" value="Genomic_DNA"/>
</dbReference>
<protein>
    <recommendedName>
        <fullName evidence="1">AB hydrolase-1 domain-containing protein</fullName>
    </recommendedName>
</protein>
<dbReference type="AlphaFoldDB" id="A0A4R5VE00"/>
<comment type="caution">
    <text evidence="2">The sequence shown here is derived from an EMBL/GenBank/DDBJ whole genome shotgun (WGS) entry which is preliminary data.</text>
</comment>
<feature type="domain" description="AB hydrolase-1" evidence="1">
    <location>
        <begin position="111"/>
        <end position="175"/>
    </location>
</feature>
<evidence type="ECO:0000313" key="2">
    <source>
        <dbReference type="EMBL" id="TDK50375.1"/>
    </source>
</evidence>
<dbReference type="Pfam" id="PF00561">
    <property type="entry name" value="Abhydrolase_1"/>
    <property type="match status" value="1"/>
</dbReference>
<dbReference type="Proteomes" id="UP000295438">
    <property type="component" value="Unassembled WGS sequence"/>
</dbReference>
<dbReference type="InterPro" id="IPR029058">
    <property type="entry name" value="AB_hydrolase_fold"/>
</dbReference>
<keyword evidence="3" id="KW-1185">Reference proteome</keyword>
<reference evidence="2 3" key="1">
    <citation type="submission" date="2019-03" db="EMBL/GenBank/DDBJ databases">
        <title>Algoriphagus aquimaris sp. nov., isolated form marine sediment in Pohang, Korea.</title>
        <authorList>
            <person name="Kim J."/>
            <person name="Yoon S.-H."/>
            <person name="Lee S.-S."/>
        </authorList>
    </citation>
    <scope>NUCLEOTIDE SEQUENCE [LARGE SCALE GENOMIC DNA]</scope>
    <source>
        <strain evidence="2 3">F21</strain>
    </source>
</reference>
<dbReference type="Gene3D" id="3.40.50.1820">
    <property type="entry name" value="alpha/beta hydrolase"/>
    <property type="match status" value="1"/>
</dbReference>
<evidence type="ECO:0000259" key="1">
    <source>
        <dbReference type="Pfam" id="PF00561"/>
    </source>
</evidence>
<sequence>MSLFGFIFLLSFGHSDWIEVPLDHEDPYSKKIKIEYSIQQPFDSKKKTIITHADPLDDYLGLGDLIELEFTGFNLIKIHGRYSSPYLNQFIEENTGIESDKKYLWLSRGQIIKDIEVVRKEILGDDAAILIGFGSGAGLIHYYLHEFPNNVEKVVSLNPLLLDIPKNLSFWDLLEGFDSIFKEYSTDQIVRFSITSSEPYFFMDKPIRDSLLESRIKEFVKTSFSESQKEISLGLEVRAFEHYLDIGIYDLGPFGHFLGLLSSSLRSNTMSLEYFNGTNYDRGKAYSSKIILVGGVYNLLLDPKSFDVIGEFYPNASVHYLRDGYDFSETRKRRIWEALISSLCSDDVSTKIEMFKLLQEHELLFQEKNYNSIRVGK</sequence>